<gene>
    <name evidence="1" type="ORF">DPMN_154950</name>
</gene>
<name>A0A9D4FSU9_DREPO</name>
<dbReference type="Proteomes" id="UP000828390">
    <property type="component" value="Unassembled WGS sequence"/>
</dbReference>
<reference evidence="1" key="2">
    <citation type="submission" date="2020-11" db="EMBL/GenBank/DDBJ databases">
        <authorList>
            <person name="McCartney M.A."/>
            <person name="Auch B."/>
            <person name="Kono T."/>
            <person name="Mallez S."/>
            <person name="Becker A."/>
            <person name="Gohl D.M."/>
            <person name="Silverstein K.A.T."/>
            <person name="Koren S."/>
            <person name="Bechman K.B."/>
            <person name="Herman A."/>
            <person name="Abrahante J.E."/>
            <person name="Garbe J."/>
        </authorList>
    </citation>
    <scope>NUCLEOTIDE SEQUENCE</scope>
    <source>
        <strain evidence="1">Duluth1</strain>
        <tissue evidence="1">Whole animal</tissue>
    </source>
</reference>
<dbReference type="EMBL" id="JAIWYP010000007">
    <property type="protein sequence ID" value="KAH3801302.1"/>
    <property type="molecule type" value="Genomic_DNA"/>
</dbReference>
<sequence>MPEVISTIVLVLQRLLREISAPRTVTFVRAIKGKQKTLWPANVKVKMVASDQEVLKKCIEWCLVQWLWKPPNF</sequence>
<protein>
    <submittedName>
        <fullName evidence="1">Uncharacterized protein</fullName>
    </submittedName>
</protein>
<evidence type="ECO:0000313" key="1">
    <source>
        <dbReference type="EMBL" id="KAH3801302.1"/>
    </source>
</evidence>
<evidence type="ECO:0000313" key="2">
    <source>
        <dbReference type="Proteomes" id="UP000828390"/>
    </source>
</evidence>
<organism evidence="1 2">
    <name type="scientific">Dreissena polymorpha</name>
    <name type="common">Zebra mussel</name>
    <name type="synonym">Mytilus polymorpha</name>
    <dbReference type="NCBI Taxonomy" id="45954"/>
    <lineage>
        <taxon>Eukaryota</taxon>
        <taxon>Metazoa</taxon>
        <taxon>Spiralia</taxon>
        <taxon>Lophotrochozoa</taxon>
        <taxon>Mollusca</taxon>
        <taxon>Bivalvia</taxon>
        <taxon>Autobranchia</taxon>
        <taxon>Heteroconchia</taxon>
        <taxon>Euheterodonta</taxon>
        <taxon>Imparidentia</taxon>
        <taxon>Neoheterodontei</taxon>
        <taxon>Myida</taxon>
        <taxon>Dreissenoidea</taxon>
        <taxon>Dreissenidae</taxon>
        <taxon>Dreissena</taxon>
    </lineage>
</organism>
<dbReference type="AlphaFoldDB" id="A0A9D4FSU9"/>
<proteinExistence type="predicted"/>
<accession>A0A9D4FSU9</accession>
<comment type="caution">
    <text evidence="1">The sequence shown here is derived from an EMBL/GenBank/DDBJ whole genome shotgun (WGS) entry which is preliminary data.</text>
</comment>
<reference evidence="1" key="1">
    <citation type="journal article" date="2019" name="bioRxiv">
        <title>The Genome of the Zebra Mussel, Dreissena polymorpha: A Resource for Invasive Species Research.</title>
        <authorList>
            <person name="McCartney M.A."/>
            <person name="Auch B."/>
            <person name="Kono T."/>
            <person name="Mallez S."/>
            <person name="Zhang Y."/>
            <person name="Obille A."/>
            <person name="Becker A."/>
            <person name="Abrahante J.E."/>
            <person name="Garbe J."/>
            <person name="Badalamenti J.P."/>
            <person name="Herman A."/>
            <person name="Mangelson H."/>
            <person name="Liachko I."/>
            <person name="Sullivan S."/>
            <person name="Sone E.D."/>
            <person name="Koren S."/>
            <person name="Silverstein K.A.T."/>
            <person name="Beckman K.B."/>
            <person name="Gohl D.M."/>
        </authorList>
    </citation>
    <scope>NUCLEOTIDE SEQUENCE</scope>
    <source>
        <strain evidence="1">Duluth1</strain>
        <tissue evidence="1">Whole animal</tissue>
    </source>
</reference>
<keyword evidence="2" id="KW-1185">Reference proteome</keyword>